<evidence type="ECO:0000256" key="4">
    <source>
        <dbReference type="ARBA" id="ARBA00023163"/>
    </source>
</evidence>
<dbReference type="EMBL" id="JAUIZM010000009">
    <property type="protein sequence ID" value="KAK1364126.1"/>
    <property type="molecule type" value="Genomic_DNA"/>
</dbReference>
<keyword evidence="5" id="KW-0539">Nucleus</keyword>
<accession>A0AAD8M819</accession>
<feature type="region of interest" description="Disordered" evidence="6">
    <location>
        <begin position="1"/>
        <end position="36"/>
    </location>
</feature>
<evidence type="ECO:0000259" key="7">
    <source>
        <dbReference type="PROSITE" id="PS51369"/>
    </source>
</evidence>
<feature type="compositionally biased region" description="Low complexity" evidence="6">
    <location>
        <begin position="24"/>
        <end position="34"/>
    </location>
</feature>
<dbReference type="GO" id="GO:0043565">
    <property type="term" value="F:sequence-specific DNA binding"/>
    <property type="evidence" value="ECO:0007669"/>
    <property type="project" value="TreeGrafter"/>
</dbReference>
<keyword evidence="4" id="KW-0804">Transcription</keyword>
<evidence type="ECO:0000256" key="5">
    <source>
        <dbReference type="ARBA" id="ARBA00023242"/>
    </source>
</evidence>
<feature type="region of interest" description="Disordered" evidence="6">
    <location>
        <begin position="174"/>
        <end position="238"/>
    </location>
</feature>
<evidence type="ECO:0000256" key="6">
    <source>
        <dbReference type="SAM" id="MobiDB-lite"/>
    </source>
</evidence>
<evidence type="ECO:0000256" key="2">
    <source>
        <dbReference type="ARBA" id="ARBA00023015"/>
    </source>
</evidence>
<protein>
    <submittedName>
        <fullName evidence="8">TCP domain-containing protein</fullName>
    </submittedName>
</protein>
<reference evidence="8" key="2">
    <citation type="submission" date="2023-05" db="EMBL/GenBank/DDBJ databases">
        <authorList>
            <person name="Schelkunov M.I."/>
        </authorList>
    </citation>
    <scope>NUCLEOTIDE SEQUENCE</scope>
    <source>
        <strain evidence="8">Hsosn_3</strain>
        <tissue evidence="8">Leaf</tissue>
    </source>
</reference>
<comment type="subcellular location">
    <subcellularLocation>
        <location evidence="1">Nucleus</location>
    </subcellularLocation>
</comment>
<sequence>MISSSKEADFAPKQEDKSSEGKISKASSSSTSWSRLKDPRIVRVSRAFGGKDRHSKVCTVRGLRDRRVRLSVPTAIQLYDLQDRLGLNQPSKVVDWLLNVAKNDIDELPPLQVPPGSFSQFHQAMLSASQGVNASQSAEKSQGQVNWNDQLELSTSNYWSNSDGNLRDRLKSKEIVEETEGNNKESWTKRKQDGDLDQGHNDAFTSSNFFERANQSNSPADQDSISQSTSLSTPSGSQFAVYPHAREFDPKQMFNFQMLSSSITSQTSPFSNPPFTPPLYTINQGMRPFHLSRDPYSGTAPNKDE</sequence>
<gene>
    <name evidence="8" type="ORF">POM88_039687</name>
</gene>
<dbReference type="GO" id="GO:0005634">
    <property type="term" value="C:nucleus"/>
    <property type="evidence" value="ECO:0007669"/>
    <property type="project" value="UniProtKB-SubCell"/>
</dbReference>
<evidence type="ECO:0000256" key="3">
    <source>
        <dbReference type="ARBA" id="ARBA00023125"/>
    </source>
</evidence>
<dbReference type="PANTHER" id="PTHR31072">
    <property type="entry name" value="TRANSCRIPTION FACTOR TCP4-RELATED"/>
    <property type="match status" value="1"/>
</dbReference>
<dbReference type="AlphaFoldDB" id="A0AAD8M819"/>
<feature type="compositionally biased region" description="Low complexity" evidence="6">
    <location>
        <begin position="224"/>
        <end position="238"/>
    </location>
</feature>
<keyword evidence="2" id="KW-0805">Transcription regulation</keyword>
<dbReference type="InterPro" id="IPR005333">
    <property type="entry name" value="Transcription_factor_TCP"/>
</dbReference>
<dbReference type="InterPro" id="IPR017887">
    <property type="entry name" value="TF_TCP_subgr"/>
</dbReference>
<keyword evidence="9" id="KW-1185">Reference proteome</keyword>
<dbReference type="PANTHER" id="PTHR31072:SF231">
    <property type="entry name" value="TRANSCRIPTION FACTOR TCP17"/>
    <property type="match status" value="1"/>
</dbReference>
<evidence type="ECO:0000313" key="9">
    <source>
        <dbReference type="Proteomes" id="UP001237642"/>
    </source>
</evidence>
<organism evidence="8 9">
    <name type="scientific">Heracleum sosnowskyi</name>
    <dbReference type="NCBI Taxonomy" id="360622"/>
    <lineage>
        <taxon>Eukaryota</taxon>
        <taxon>Viridiplantae</taxon>
        <taxon>Streptophyta</taxon>
        <taxon>Embryophyta</taxon>
        <taxon>Tracheophyta</taxon>
        <taxon>Spermatophyta</taxon>
        <taxon>Magnoliopsida</taxon>
        <taxon>eudicotyledons</taxon>
        <taxon>Gunneridae</taxon>
        <taxon>Pentapetalae</taxon>
        <taxon>asterids</taxon>
        <taxon>campanulids</taxon>
        <taxon>Apiales</taxon>
        <taxon>Apiaceae</taxon>
        <taxon>Apioideae</taxon>
        <taxon>apioid superclade</taxon>
        <taxon>Tordylieae</taxon>
        <taxon>Tordyliinae</taxon>
        <taxon>Heracleum</taxon>
    </lineage>
</organism>
<feature type="compositionally biased region" description="Polar residues" evidence="6">
    <location>
        <begin position="203"/>
        <end position="223"/>
    </location>
</feature>
<reference evidence="8" key="1">
    <citation type="submission" date="2023-02" db="EMBL/GenBank/DDBJ databases">
        <title>Genome of toxic invasive species Heracleum sosnowskyi carries increased number of genes despite the absence of recent whole-genome duplications.</title>
        <authorList>
            <person name="Schelkunov M."/>
            <person name="Shtratnikova V."/>
            <person name="Makarenko M."/>
            <person name="Klepikova A."/>
            <person name="Omelchenko D."/>
            <person name="Novikova G."/>
            <person name="Obukhova E."/>
            <person name="Bogdanov V."/>
            <person name="Penin A."/>
            <person name="Logacheva M."/>
        </authorList>
    </citation>
    <scope>NUCLEOTIDE SEQUENCE</scope>
    <source>
        <strain evidence="8">Hsosn_3</strain>
        <tissue evidence="8">Leaf</tissue>
    </source>
</reference>
<dbReference type="Pfam" id="PF03634">
    <property type="entry name" value="TCP"/>
    <property type="match status" value="1"/>
</dbReference>
<keyword evidence="3" id="KW-0238">DNA-binding</keyword>
<feature type="domain" description="TCP" evidence="7">
    <location>
        <begin position="50"/>
        <end position="108"/>
    </location>
</feature>
<evidence type="ECO:0000313" key="8">
    <source>
        <dbReference type="EMBL" id="KAK1364126.1"/>
    </source>
</evidence>
<dbReference type="GO" id="GO:0003700">
    <property type="term" value="F:DNA-binding transcription factor activity"/>
    <property type="evidence" value="ECO:0007669"/>
    <property type="project" value="InterPro"/>
</dbReference>
<feature type="compositionally biased region" description="Basic and acidic residues" evidence="6">
    <location>
        <begin position="1"/>
        <end position="23"/>
    </location>
</feature>
<feature type="compositionally biased region" description="Basic and acidic residues" evidence="6">
    <location>
        <begin position="174"/>
        <end position="200"/>
    </location>
</feature>
<proteinExistence type="predicted"/>
<dbReference type="PROSITE" id="PS51369">
    <property type="entry name" value="TCP"/>
    <property type="match status" value="1"/>
</dbReference>
<dbReference type="Proteomes" id="UP001237642">
    <property type="component" value="Unassembled WGS sequence"/>
</dbReference>
<evidence type="ECO:0000256" key="1">
    <source>
        <dbReference type="ARBA" id="ARBA00004123"/>
    </source>
</evidence>
<name>A0AAD8M819_9APIA</name>
<comment type="caution">
    <text evidence="8">The sequence shown here is derived from an EMBL/GenBank/DDBJ whole genome shotgun (WGS) entry which is preliminary data.</text>
</comment>